<dbReference type="EMBL" id="AP018553">
    <property type="protein sequence ID" value="BBD73862.1"/>
    <property type="molecule type" value="Genomic_DNA"/>
</dbReference>
<proteinExistence type="predicted"/>
<sequence length="59" mass="6985">MNRLQELLLDFISRKEGEEVRVSSDEQTLREFSLILKALGQEVEFKKGELRYVKKTRLS</sequence>
<dbReference type="EMBL" id="BMQS01000010">
    <property type="protein sequence ID" value="GGT96255.1"/>
    <property type="molecule type" value="Genomic_DNA"/>
</dbReference>
<name>A0A348B6R0_9CREN</name>
<dbReference type="AlphaFoldDB" id="A0A348B6R0"/>
<evidence type="ECO:0000313" key="2">
    <source>
        <dbReference type="EMBL" id="GGT96255.1"/>
    </source>
</evidence>
<dbReference type="Proteomes" id="UP000276741">
    <property type="component" value="Chromosome"/>
</dbReference>
<reference evidence="2" key="4">
    <citation type="submission" date="2020-09" db="EMBL/GenBank/DDBJ databases">
        <authorList>
            <person name="Sun Q."/>
            <person name="Ohkuma M."/>
        </authorList>
    </citation>
    <scope>NUCLEOTIDE SEQUENCE</scope>
    <source>
        <strain evidence="2">JCM 31740</strain>
    </source>
</reference>
<protein>
    <submittedName>
        <fullName evidence="1">Uncharacterized protein</fullName>
    </submittedName>
</protein>
<reference evidence="3" key="2">
    <citation type="submission" date="2018-04" db="EMBL/GenBank/DDBJ databases">
        <title>Complete genome sequence of Sulfodiicoccus acidiphilus strain HS-1.</title>
        <authorList>
            <person name="Sakai H.D."/>
            <person name="Kurosawa N."/>
        </authorList>
    </citation>
    <scope>NUCLEOTIDE SEQUENCE [LARGE SCALE GENOMIC DNA]</scope>
    <source>
        <strain evidence="3">HS-1</strain>
    </source>
</reference>
<reference evidence="2" key="1">
    <citation type="journal article" date="2014" name="Int. J. Syst. Evol. Microbiol.">
        <title>Complete genome sequence of Corynebacterium casei LMG S-19264T (=DSM 44701T), isolated from a smear-ripened cheese.</title>
        <authorList>
            <consortium name="US DOE Joint Genome Institute (JGI-PGF)"/>
            <person name="Walter F."/>
            <person name="Albersmeier A."/>
            <person name="Kalinowski J."/>
            <person name="Ruckert C."/>
        </authorList>
    </citation>
    <scope>NUCLEOTIDE SEQUENCE</scope>
    <source>
        <strain evidence="2">JCM 31740</strain>
    </source>
</reference>
<gene>
    <name evidence="2" type="ORF">GCM10007116_12250</name>
    <name evidence="1" type="ORF">HS1genome_2251</name>
</gene>
<evidence type="ECO:0000313" key="3">
    <source>
        <dbReference type="Proteomes" id="UP000276741"/>
    </source>
</evidence>
<organism evidence="1 3">
    <name type="scientific">Sulfodiicoccus acidiphilus</name>
    <dbReference type="NCBI Taxonomy" id="1670455"/>
    <lineage>
        <taxon>Archaea</taxon>
        <taxon>Thermoproteota</taxon>
        <taxon>Thermoprotei</taxon>
        <taxon>Sulfolobales</taxon>
        <taxon>Sulfolobaceae</taxon>
        <taxon>Sulfodiicoccus</taxon>
    </lineage>
</organism>
<dbReference type="RefSeq" id="WP_126451109.1">
    <property type="nucleotide sequence ID" value="NZ_AP018553.1"/>
</dbReference>
<keyword evidence="3" id="KW-1185">Reference proteome</keyword>
<reference evidence="1" key="3">
    <citation type="journal article" date="2019" name="BMC Res. Notes">
        <title>Complete genome sequence of the Sulfodiicoccus acidiphilus strain HS-1T, the first crenarchaeon that lacks polB3, isolated from an acidic hot spring in Ohwaku-dani, Hakone, Japan.</title>
        <authorList>
            <person name="Sakai H.D."/>
            <person name="Kurosawa N."/>
        </authorList>
    </citation>
    <scope>NUCLEOTIDE SEQUENCE</scope>
    <source>
        <strain evidence="1">HS-1</strain>
    </source>
</reference>
<evidence type="ECO:0000313" key="1">
    <source>
        <dbReference type="EMBL" id="BBD73862.1"/>
    </source>
</evidence>
<accession>A0A348B6R0</accession>
<dbReference type="KEGG" id="sacd:HS1genome_2251"/>
<dbReference type="Proteomes" id="UP000616143">
    <property type="component" value="Unassembled WGS sequence"/>
</dbReference>
<dbReference type="GeneID" id="38667704"/>